<protein>
    <recommendedName>
        <fullName evidence="4">peptidylprolyl isomerase</fullName>
        <ecNumber evidence="4">5.2.1.8</ecNumber>
    </recommendedName>
</protein>
<dbReference type="InterPro" id="IPR052273">
    <property type="entry name" value="PPIase_FKBP"/>
</dbReference>
<keyword evidence="4" id="KW-0413">Isomerase</keyword>
<dbReference type="Proteomes" id="UP001190700">
    <property type="component" value="Unassembled WGS sequence"/>
</dbReference>
<evidence type="ECO:0000256" key="5">
    <source>
        <dbReference type="SAM" id="MobiDB-lite"/>
    </source>
</evidence>
<keyword evidence="3" id="KW-0325">Glycoprotein</keyword>
<evidence type="ECO:0000259" key="7">
    <source>
        <dbReference type="PROSITE" id="PS50059"/>
    </source>
</evidence>
<organism evidence="8 9">
    <name type="scientific">Cymbomonas tetramitiformis</name>
    <dbReference type="NCBI Taxonomy" id="36881"/>
    <lineage>
        <taxon>Eukaryota</taxon>
        <taxon>Viridiplantae</taxon>
        <taxon>Chlorophyta</taxon>
        <taxon>Pyramimonadophyceae</taxon>
        <taxon>Pyramimonadales</taxon>
        <taxon>Pyramimonadaceae</taxon>
        <taxon>Cymbomonas</taxon>
    </lineage>
</organism>
<dbReference type="PANTHER" id="PTHR46222:SF3">
    <property type="entry name" value="PEPTIDYLPROLYL ISOMERASE"/>
    <property type="match status" value="1"/>
</dbReference>
<reference evidence="8 9" key="1">
    <citation type="journal article" date="2015" name="Genome Biol. Evol.">
        <title>Comparative Genomics of a Bacterivorous Green Alga Reveals Evolutionary Causalities and Consequences of Phago-Mixotrophic Mode of Nutrition.</title>
        <authorList>
            <person name="Burns J.A."/>
            <person name="Paasch A."/>
            <person name="Narechania A."/>
            <person name="Kim E."/>
        </authorList>
    </citation>
    <scope>NUCLEOTIDE SEQUENCE [LARGE SCALE GENOMIC DNA]</scope>
    <source>
        <strain evidence="8 9">PLY_AMNH</strain>
    </source>
</reference>
<feature type="chain" id="PRO_5041997134" description="peptidylprolyl isomerase" evidence="6">
    <location>
        <begin position="19"/>
        <end position="294"/>
    </location>
</feature>
<dbReference type="PROSITE" id="PS50059">
    <property type="entry name" value="FKBP_PPIASE"/>
    <property type="match status" value="1"/>
</dbReference>
<keyword evidence="4" id="KW-0697">Rotamase</keyword>
<dbReference type="PANTHER" id="PTHR46222">
    <property type="entry name" value="PEPTIDYL-PROLYL CIS-TRANS ISOMERASE FKBP7/14"/>
    <property type="match status" value="1"/>
</dbReference>
<evidence type="ECO:0000256" key="2">
    <source>
        <dbReference type="ARBA" id="ARBA00022737"/>
    </source>
</evidence>
<dbReference type="InterPro" id="IPR001179">
    <property type="entry name" value="PPIase_FKBP_dom"/>
</dbReference>
<feature type="compositionally biased region" description="Basic residues" evidence="5">
    <location>
        <begin position="265"/>
        <end position="275"/>
    </location>
</feature>
<gene>
    <name evidence="8" type="ORF">CYMTET_38473</name>
</gene>
<dbReference type="AlphaFoldDB" id="A0AAE0CDR0"/>
<keyword evidence="2" id="KW-0677">Repeat</keyword>
<keyword evidence="1 6" id="KW-0732">Signal</keyword>
<comment type="caution">
    <text evidence="8">The sequence shown here is derived from an EMBL/GenBank/DDBJ whole genome shotgun (WGS) entry which is preliminary data.</text>
</comment>
<evidence type="ECO:0000256" key="1">
    <source>
        <dbReference type="ARBA" id="ARBA00022729"/>
    </source>
</evidence>
<dbReference type="EMBL" id="LGRX02025550">
    <property type="protein sequence ID" value="KAK3252230.1"/>
    <property type="molecule type" value="Genomic_DNA"/>
</dbReference>
<dbReference type="EC" id="5.2.1.8" evidence="4"/>
<dbReference type="Pfam" id="PF00254">
    <property type="entry name" value="FKBP_C"/>
    <property type="match status" value="1"/>
</dbReference>
<dbReference type="SUPFAM" id="SSF54534">
    <property type="entry name" value="FKBP-like"/>
    <property type="match status" value="1"/>
</dbReference>
<proteinExistence type="predicted"/>
<sequence>MRAFVLALACLCNSPVHSYADLGAKVQECKKVKENTNLKLGKAFNLLKDGNEAASLEIMDEVLSDVQTLRALVAGTLQPADAAGVEGTAIEKFDPVFDELLINVTLEKNCNVRTQDGDVLSVHFVSKIANNLKTVDSSFHTGSVPVKFQLGTHEFAAWNEGLQGMCKGDRRRVSSPAAMAYGSKGLGDALPPDTDVVFEFQLVEIQTSRKGVASEEVEEPASLYDDDLVDLARKKFEAEKARKAKEAEEENQRILEEWKQKQKEKKAAKKEKQRLKKEAKLAAKQAEEEKSSEL</sequence>
<evidence type="ECO:0000256" key="3">
    <source>
        <dbReference type="ARBA" id="ARBA00023180"/>
    </source>
</evidence>
<evidence type="ECO:0000313" key="8">
    <source>
        <dbReference type="EMBL" id="KAK3252230.1"/>
    </source>
</evidence>
<evidence type="ECO:0000256" key="4">
    <source>
        <dbReference type="PROSITE-ProRule" id="PRU00277"/>
    </source>
</evidence>
<feature type="region of interest" description="Disordered" evidence="5">
    <location>
        <begin position="265"/>
        <end position="294"/>
    </location>
</feature>
<dbReference type="InterPro" id="IPR046357">
    <property type="entry name" value="PPIase_dom_sf"/>
</dbReference>
<feature type="compositionally biased region" description="Basic and acidic residues" evidence="5">
    <location>
        <begin position="276"/>
        <end position="294"/>
    </location>
</feature>
<feature type="domain" description="PPIase FKBP-type" evidence="7">
    <location>
        <begin position="117"/>
        <end position="206"/>
    </location>
</feature>
<dbReference type="GO" id="GO:0003755">
    <property type="term" value="F:peptidyl-prolyl cis-trans isomerase activity"/>
    <property type="evidence" value="ECO:0007669"/>
    <property type="project" value="UniProtKB-KW"/>
</dbReference>
<feature type="signal peptide" evidence="6">
    <location>
        <begin position="1"/>
        <end position="18"/>
    </location>
</feature>
<name>A0AAE0CDR0_9CHLO</name>
<dbReference type="Gene3D" id="3.10.50.40">
    <property type="match status" value="1"/>
</dbReference>
<evidence type="ECO:0000256" key="6">
    <source>
        <dbReference type="SAM" id="SignalP"/>
    </source>
</evidence>
<keyword evidence="9" id="KW-1185">Reference proteome</keyword>
<evidence type="ECO:0000313" key="9">
    <source>
        <dbReference type="Proteomes" id="UP001190700"/>
    </source>
</evidence>
<comment type="catalytic activity">
    <reaction evidence="4">
        <text>[protein]-peptidylproline (omega=180) = [protein]-peptidylproline (omega=0)</text>
        <dbReference type="Rhea" id="RHEA:16237"/>
        <dbReference type="Rhea" id="RHEA-COMP:10747"/>
        <dbReference type="Rhea" id="RHEA-COMP:10748"/>
        <dbReference type="ChEBI" id="CHEBI:83833"/>
        <dbReference type="ChEBI" id="CHEBI:83834"/>
        <dbReference type="EC" id="5.2.1.8"/>
    </reaction>
</comment>
<accession>A0AAE0CDR0</accession>